<evidence type="ECO:0000259" key="3">
    <source>
        <dbReference type="PROSITE" id="PS50110"/>
    </source>
</evidence>
<keyword evidence="5" id="KW-1185">Reference proteome</keyword>
<dbReference type="EMBL" id="JALIDZ010000001">
    <property type="protein sequence ID" value="MCT8970655.1"/>
    <property type="molecule type" value="Genomic_DNA"/>
</dbReference>
<dbReference type="Gene3D" id="3.40.50.2300">
    <property type="match status" value="1"/>
</dbReference>
<gene>
    <name evidence="4" type="ORF">MUB46_02165</name>
</gene>
<evidence type="ECO:0000256" key="1">
    <source>
        <dbReference type="ARBA" id="ARBA00022553"/>
    </source>
</evidence>
<dbReference type="PROSITE" id="PS50110">
    <property type="entry name" value="RESPONSE_REGULATORY"/>
    <property type="match status" value="1"/>
</dbReference>
<dbReference type="SMART" id="SM00448">
    <property type="entry name" value="REC"/>
    <property type="match status" value="1"/>
</dbReference>
<dbReference type="SUPFAM" id="SSF52172">
    <property type="entry name" value="CheY-like"/>
    <property type="match status" value="1"/>
</dbReference>
<dbReference type="PANTHER" id="PTHR44591:SF25">
    <property type="entry name" value="CHEMOTAXIS TWO-COMPONENT RESPONSE REGULATOR"/>
    <property type="match status" value="1"/>
</dbReference>
<name>A0AAW5QWI7_9HYPH</name>
<dbReference type="RefSeq" id="WP_261614220.1">
    <property type="nucleotide sequence ID" value="NZ_JALIDZ010000001.1"/>
</dbReference>
<dbReference type="AlphaFoldDB" id="A0AAW5QWI7"/>
<dbReference type="InterPro" id="IPR050595">
    <property type="entry name" value="Bact_response_regulator"/>
</dbReference>
<organism evidence="4 5">
    <name type="scientific">Microbaculum marinisediminis</name>
    <dbReference type="NCBI Taxonomy" id="2931392"/>
    <lineage>
        <taxon>Bacteria</taxon>
        <taxon>Pseudomonadati</taxon>
        <taxon>Pseudomonadota</taxon>
        <taxon>Alphaproteobacteria</taxon>
        <taxon>Hyphomicrobiales</taxon>
        <taxon>Tepidamorphaceae</taxon>
        <taxon>Microbaculum</taxon>
    </lineage>
</organism>
<dbReference type="GO" id="GO:0000160">
    <property type="term" value="P:phosphorelay signal transduction system"/>
    <property type="evidence" value="ECO:0007669"/>
    <property type="project" value="InterPro"/>
</dbReference>
<feature type="modified residue" description="4-aspartylphosphate" evidence="2">
    <location>
        <position position="51"/>
    </location>
</feature>
<dbReference type="InterPro" id="IPR011006">
    <property type="entry name" value="CheY-like_superfamily"/>
</dbReference>
<sequence length="112" mass="11967">MAFHVIEDDPAVADALVLMLNAFGHEAHAYVDAETFLSAAPPRAADTVVIDLALPGMSGADLVRRLRASNPDTRIVVITGQSLSRLDSQLEGLGVTHLIRKPVEADAIRDLL</sequence>
<dbReference type="InterPro" id="IPR001789">
    <property type="entry name" value="Sig_transdc_resp-reg_receiver"/>
</dbReference>
<reference evidence="4 5" key="1">
    <citation type="submission" date="2022-04" db="EMBL/GenBank/DDBJ databases">
        <authorList>
            <person name="Ye Y.-Q."/>
            <person name="Du Z.-J."/>
        </authorList>
    </citation>
    <scope>NUCLEOTIDE SEQUENCE [LARGE SCALE GENOMIC DNA]</scope>
    <source>
        <strain evidence="4 5">A6E488</strain>
    </source>
</reference>
<dbReference type="Pfam" id="PF00072">
    <property type="entry name" value="Response_reg"/>
    <property type="match status" value="1"/>
</dbReference>
<dbReference type="Proteomes" id="UP001320898">
    <property type="component" value="Unassembled WGS sequence"/>
</dbReference>
<evidence type="ECO:0000313" key="4">
    <source>
        <dbReference type="EMBL" id="MCT8970655.1"/>
    </source>
</evidence>
<dbReference type="PANTHER" id="PTHR44591">
    <property type="entry name" value="STRESS RESPONSE REGULATOR PROTEIN 1"/>
    <property type="match status" value="1"/>
</dbReference>
<feature type="domain" description="Response regulatory" evidence="3">
    <location>
        <begin position="2"/>
        <end position="112"/>
    </location>
</feature>
<comment type="caution">
    <text evidence="4">The sequence shown here is derived from an EMBL/GenBank/DDBJ whole genome shotgun (WGS) entry which is preliminary data.</text>
</comment>
<accession>A0AAW5QWI7</accession>
<evidence type="ECO:0000256" key="2">
    <source>
        <dbReference type="PROSITE-ProRule" id="PRU00169"/>
    </source>
</evidence>
<keyword evidence="1 2" id="KW-0597">Phosphoprotein</keyword>
<evidence type="ECO:0000313" key="5">
    <source>
        <dbReference type="Proteomes" id="UP001320898"/>
    </source>
</evidence>
<proteinExistence type="predicted"/>
<dbReference type="CDD" id="cd00156">
    <property type="entry name" value="REC"/>
    <property type="match status" value="1"/>
</dbReference>
<protein>
    <submittedName>
        <fullName evidence="4">Response regulator</fullName>
    </submittedName>
</protein>